<keyword evidence="1" id="KW-1133">Transmembrane helix</keyword>
<dbReference type="RefSeq" id="WP_261895497.1">
    <property type="nucleotide sequence ID" value="NZ_AP024895.1"/>
</dbReference>
<organism evidence="2 3">
    <name type="scientific">Vibrio porteresiae DSM 19223</name>
    <dbReference type="NCBI Taxonomy" id="1123496"/>
    <lineage>
        <taxon>Bacteria</taxon>
        <taxon>Pseudomonadati</taxon>
        <taxon>Pseudomonadota</taxon>
        <taxon>Gammaproteobacteria</taxon>
        <taxon>Vibrionales</taxon>
        <taxon>Vibrionaceae</taxon>
        <taxon>Vibrio</taxon>
    </lineage>
</organism>
<dbReference type="Pfam" id="PF11162">
    <property type="entry name" value="DUF2946"/>
    <property type="match status" value="1"/>
</dbReference>
<protein>
    <submittedName>
        <fullName evidence="2">DUF2946 domain-containing protein</fullName>
    </submittedName>
</protein>
<accession>A0ABZ0QHZ2</accession>
<evidence type="ECO:0000313" key="2">
    <source>
        <dbReference type="EMBL" id="WPC75076.1"/>
    </source>
</evidence>
<keyword evidence="1" id="KW-0812">Transmembrane</keyword>
<evidence type="ECO:0000256" key="1">
    <source>
        <dbReference type="SAM" id="Phobius"/>
    </source>
</evidence>
<name>A0ABZ0QHZ2_9VIBR</name>
<reference evidence="2 3" key="1">
    <citation type="submission" date="2023-11" db="EMBL/GenBank/DDBJ databases">
        <title>Plant-associative lifestyle of Vibrio porteresiae and its evolutionary dynamics.</title>
        <authorList>
            <person name="Rameshkumar N."/>
            <person name="Kirti K."/>
        </authorList>
    </citation>
    <scope>NUCLEOTIDE SEQUENCE [LARGE SCALE GENOMIC DNA]</scope>
    <source>
        <strain evidence="2 3">MSSRF30</strain>
    </source>
</reference>
<proteinExistence type="predicted"/>
<sequence>MLLPPVMRRAAWLSLFAVLLLYIAPLISMSMVMSMPRGHEMSHMQHHAPATEMDHAQAHMSWCAYCDLLPTLHAVFSPILAIAAATFLLLYRAISTDYQFYLPIQRAIYRPRAPPLTASLH</sequence>
<gene>
    <name evidence="2" type="ORF">R8Z52_07730</name>
</gene>
<feature type="transmembrane region" description="Helical" evidence="1">
    <location>
        <begin position="75"/>
        <end position="94"/>
    </location>
</feature>
<dbReference type="Proteomes" id="UP001304071">
    <property type="component" value="Chromosome 1"/>
</dbReference>
<feature type="transmembrane region" description="Helical" evidence="1">
    <location>
        <begin position="12"/>
        <end position="33"/>
    </location>
</feature>
<keyword evidence="3" id="KW-1185">Reference proteome</keyword>
<evidence type="ECO:0000313" key="3">
    <source>
        <dbReference type="Proteomes" id="UP001304071"/>
    </source>
</evidence>
<keyword evidence="1" id="KW-0472">Membrane</keyword>
<dbReference type="InterPro" id="IPR021333">
    <property type="entry name" value="DUF2946"/>
</dbReference>
<dbReference type="EMBL" id="CP138203">
    <property type="protein sequence ID" value="WPC75076.1"/>
    <property type="molecule type" value="Genomic_DNA"/>
</dbReference>